<feature type="compositionally biased region" description="Polar residues" evidence="1">
    <location>
        <begin position="178"/>
        <end position="212"/>
    </location>
</feature>
<accession>A0A1X7SPN5</accession>
<reference evidence="3" key="1">
    <citation type="submission" date="2017-05" db="UniProtKB">
        <authorList>
            <consortium name="EnsemblMetazoa"/>
        </authorList>
    </citation>
    <scope>IDENTIFICATION</scope>
</reference>
<evidence type="ECO:0000256" key="2">
    <source>
        <dbReference type="SAM" id="SignalP"/>
    </source>
</evidence>
<dbReference type="OrthoDB" id="7477315at2759"/>
<dbReference type="eggNOG" id="ENOG502TF94">
    <property type="taxonomic scope" value="Eukaryota"/>
</dbReference>
<dbReference type="InParanoid" id="A0A1X7SPN5"/>
<dbReference type="AlphaFoldDB" id="A0A1X7SPN5"/>
<dbReference type="EnsemblMetazoa" id="Aqu2.1.04017_001">
    <property type="protein sequence ID" value="Aqu2.1.04017_001"/>
    <property type="gene ID" value="Aqu2.1.04017"/>
</dbReference>
<feature type="compositionally biased region" description="Low complexity" evidence="1">
    <location>
        <begin position="213"/>
        <end position="228"/>
    </location>
</feature>
<name>A0A1X7SPN5_AMPQE</name>
<organism evidence="3">
    <name type="scientific">Amphimedon queenslandica</name>
    <name type="common">Sponge</name>
    <dbReference type="NCBI Taxonomy" id="400682"/>
    <lineage>
        <taxon>Eukaryota</taxon>
        <taxon>Metazoa</taxon>
        <taxon>Porifera</taxon>
        <taxon>Demospongiae</taxon>
        <taxon>Heteroscleromorpha</taxon>
        <taxon>Haplosclerida</taxon>
        <taxon>Niphatidae</taxon>
        <taxon>Amphimedon</taxon>
    </lineage>
</organism>
<keyword evidence="2" id="KW-0732">Signal</keyword>
<feature type="signal peptide" evidence="2">
    <location>
        <begin position="1"/>
        <end position="20"/>
    </location>
</feature>
<protein>
    <submittedName>
        <fullName evidence="3">Uncharacterized protein</fullName>
    </submittedName>
</protein>
<sequence>MFPPLHLILMSDFLPSPVSGIEESPVGTSRIARINSDINAASAILSDLSTDGIPPVCARDCRRLGRYRQDAPSPRSLLVTLNSTIEVSNVLSKCQRLPSHVSIRPDLSVSARKVRHIYLQERRKLIDAGLERKYIKLKKSGLYVSDQLFGTVTNNVFVVHKSLGELAPQLSQLLYNNNAQSSQSPDNSLSNTSAESSNPQSPLTLSPDTVSDSSSPHNSSSSPSSHSNAPLSVTSNPVSDGLPPSSSSS</sequence>
<feature type="chain" id="PRO_5010865944" evidence="2">
    <location>
        <begin position="21"/>
        <end position="249"/>
    </location>
</feature>
<evidence type="ECO:0000256" key="1">
    <source>
        <dbReference type="SAM" id="MobiDB-lite"/>
    </source>
</evidence>
<proteinExistence type="predicted"/>
<feature type="compositionally biased region" description="Polar residues" evidence="1">
    <location>
        <begin position="229"/>
        <end position="238"/>
    </location>
</feature>
<evidence type="ECO:0000313" key="3">
    <source>
        <dbReference type="EnsemblMetazoa" id="Aqu2.1.04017_001"/>
    </source>
</evidence>
<feature type="region of interest" description="Disordered" evidence="1">
    <location>
        <begin position="178"/>
        <end position="249"/>
    </location>
</feature>